<evidence type="ECO:0000256" key="12">
    <source>
        <dbReference type="PROSITE-ProRule" id="PRU00043"/>
    </source>
</evidence>
<keyword evidence="11" id="KW-0325">Glycoprotein</keyword>
<dbReference type="InterPro" id="IPR000233">
    <property type="entry name" value="Cadherin_Y-type_LIR"/>
</dbReference>
<dbReference type="PRINTS" id="PR00205">
    <property type="entry name" value="CADHERIN"/>
</dbReference>
<dbReference type="FunFam" id="2.60.40.60:FF:000272">
    <property type="entry name" value="DE cadherin-like protein"/>
    <property type="match status" value="1"/>
</dbReference>
<feature type="domain" description="Cadherin" evidence="19">
    <location>
        <begin position="66"/>
        <end position="175"/>
    </location>
</feature>
<dbReference type="GO" id="GO:0016342">
    <property type="term" value="C:catenin complex"/>
    <property type="evidence" value="ECO:0007669"/>
    <property type="project" value="TreeGrafter"/>
</dbReference>
<dbReference type="SUPFAM" id="SSF49899">
    <property type="entry name" value="Concanavalin A-like lectins/glucanases"/>
    <property type="match status" value="1"/>
</dbReference>
<dbReference type="GO" id="GO:0007010">
    <property type="term" value="P:cytoskeleton organization"/>
    <property type="evidence" value="ECO:0007669"/>
    <property type="project" value="UniProtKB-ARBA"/>
</dbReference>
<dbReference type="GO" id="GO:0045296">
    <property type="term" value="F:cadherin binding"/>
    <property type="evidence" value="ECO:0007669"/>
    <property type="project" value="TreeGrafter"/>
</dbReference>
<keyword evidence="7 14" id="KW-0130">Cell adhesion</keyword>
<keyword evidence="8 16" id="KW-1133">Transmembrane helix</keyword>
<evidence type="ECO:0000256" key="1">
    <source>
        <dbReference type="ARBA" id="ARBA00004251"/>
    </source>
</evidence>
<evidence type="ECO:0000256" key="11">
    <source>
        <dbReference type="ARBA" id="ARBA00023180"/>
    </source>
</evidence>
<feature type="domain" description="Cadherin" evidence="19">
    <location>
        <begin position="604"/>
        <end position="715"/>
    </location>
</feature>
<dbReference type="CDD" id="cd11304">
    <property type="entry name" value="Cadherin_repeat"/>
    <property type="match status" value="6"/>
</dbReference>
<dbReference type="FunFam" id="2.60.40.60:FF:000013">
    <property type="entry name" value="Cadherin EGF LAG seven-pass G-type receptor"/>
    <property type="match status" value="1"/>
</dbReference>
<dbReference type="InterPro" id="IPR000742">
    <property type="entry name" value="EGF"/>
</dbReference>
<dbReference type="FunFam" id="4.10.900.10:FF:000012">
    <property type="entry name" value="Putative DE-cadherin"/>
    <property type="match status" value="1"/>
</dbReference>
<dbReference type="Gene3D" id="2.60.120.200">
    <property type="match status" value="1"/>
</dbReference>
<feature type="domain" description="Cadherin" evidence="19">
    <location>
        <begin position="176"/>
        <end position="281"/>
    </location>
</feature>
<feature type="domain" description="Cadherin" evidence="19">
    <location>
        <begin position="391"/>
        <end position="502"/>
    </location>
</feature>
<dbReference type="PROSITE" id="PS50025">
    <property type="entry name" value="LAM_G_DOMAIN"/>
    <property type="match status" value="1"/>
</dbReference>
<evidence type="ECO:0000256" key="8">
    <source>
        <dbReference type="ARBA" id="ARBA00022989"/>
    </source>
</evidence>
<dbReference type="PANTHER" id="PTHR24027:SF422">
    <property type="entry name" value="CADHERIN DOMAIN-CONTAINING PROTEIN"/>
    <property type="match status" value="1"/>
</dbReference>
<keyword evidence="5" id="KW-0677">Repeat</keyword>
<dbReference type="InterPro" id="IPR015919">
    <property type="entry name" value="Cadherin-like_sf"/>
</dbReference>
<dbReference type="InterPro" id="IPR001791">
    <property type="entry name" value="Laminin_G"/>
</dbReference>
<comment type="function">
    <text evidence="15">Cadherins are calcium-dependent cell adhesion proteins.</text>
</comment>
<dbReference type="GO" id="GO:0008013">
    <property type="term" value="F:beta-catenin binding"/>
    <property type="evidence" value="ECO:0007669"/>
    <property type="project" value="TreeGrafter"/>
</dbReference>
<evidence type="ECO:0000256" key="9">
    <source>
        <dbReference type="ARBA" id="ARBA00023136"/>
    </source>
</evidence>
<feature type="domain" description="Cadherin" evidence="19">
    <location>
        <begin position="725"/>
        <end position="823"/>
    </location>
</feature>
<accession>A0A6M2E0V8</accession>
<keyword evidence="9 16" id="KW-0472">Membrane</keyword>
<dbReference type="SMART" id="SM00282">
    <property type="entry name" value="LamG"/>
    <property type="match status" value="1"/>
</dbReference>
<dbReference type="InterPro" id="IPR013320">
    <property type="entry name" value="ConA-like_dom_sf"/>
</dbReference>
<reference evidence="20" key="1">
    <citation type="submission" date="2020-03" db="EMBL/GenBank/DDBJ databases">
        <title>Transcriptomic Profiling of the Digestive Tract of the Rat Flea, Xenopsylla cheopis, Following Blood Feeding and Infection with Yersinia pestis.</title>
        <authorList>
            <person name="Bland D.M."/>
            <person name="Martens C.A."/>
            <person name="Virtaneva K."/>
            <person name="Kanakabandi K."/>
            <person name="Long D."/>
            <person name="Rosenke R."/>
            <person name="Saturday G.A."/>
            <person name="Hoyt F.H."/>
            <person name="Bruno D.P."/>
            <person name="Ribeiro J.M.C."/>
            <person name="Hinnebusch J."/>
        </authorList>
    </citation>
    <scope>NUCLEOTIDE SEQUENCE</scope>
</reference>
<dbReference type="GO" id="GO:0007163">
    <property type="term" value="P:establishment or maintenance of cell polarity"/>
    <property type="evidence" value="ECO:0007669"/>
    <property type="project" value="UniProtKB-ARBA"/>
</dbReference>
<dbReference type="CDD" id="cd00110">
    <property type="entry name" value="LamG"/>
    <property type="match status" value="1"/>
</dbReference>
<sequence length="1485" mass="166105">MERYASFLLVLSCLASILAKDYETYVNKNTWHKPRLRMIREARSDYLSSDGSRLVVHDNRKPVFTQCGQYDASVKEEQDAGTPVLTVHAVDNDPPSAGGSVEYTFVAAPGERLKFHIDPKTGNITTRHSFDRDEPAREKEIYVTVRATDNGKPPLDDVCVIHINIEDVNDNSPVFDKVQYLESVPQDLKVDHEVMRISATDIDNGNNSVVHYTLKPGTLDDSYFRIDKSTGVIYLQKPIDKSPGYKFRLMAKAEDLGETPLSNQIELEIQVVESNKKSPSFIGSPYDPVSMPENFKDFGDPIITIQAVSNILEPELLFELVSGRTEQTNKLNTFRLESDGNKAHIILAKQLDYESIAEYTLTIRAQNAHNLAAETQIQIHVTDVNDNIPYFTEVVAGSVSENEPPGSPVMQVRAIDRDGTTAHNIVTYILEDHSDLFTIDRNTGNITTLREFDREDKEAYNVKIRANDNSPSALLPGGNRYHFGEQTFRIEISDKNDNPPYFTKDVFVADAISEDANVNALVTEIEAKDQDTASIIEYFITGGNTYDAFSIEKTTGRIRIKNKLDYENITEYTLNVRAFDGIYEAKAKVEIKIGNVNDNPPQFTKQNITVSIQEETLPEGCIAWVEAYDPDIPNRSEPQGIVYSIVKVEQRKLLSIDENGCIKLIKPLDRDPPNGFPHWQVIVSAMDEKGGPGGVSNSTEVIIALEDINDNAPFLTNVQPVIWYENEPPNKPIVLLTAKDNDSVINGPPFHFELDFRASDDVKRKFEIKDGYLYPLVMFDREEIKDYYIDISITDNGSPSMTGVSILHVVIGDINDNKMQPGESSIFVYNFKGESPNTDIGRVYVNDPDDWDLPDKQFEWLNGLVDPNFILNSDTGMITMRQGTQDGKYELYFKVIEQSMLIERHSVDATVKITVQEISEEAVDKSGSIRLSGITAEQFIESPRFAEPSLKDKFRMKLASLLNASYENVDLFTVLHHNENTSLLDLRFSAHGSPYYAPEKINTKLALSYKEIEDELGLNIYMINIDECMEEKVNCESSCTNHLEKSTIPYVVYTNKTSFVGVSAVVRADCVCAAPPELICQNGGTPYDNYCECPEGFEGPACEIISIGFTGDGWALYPSLGACDSSHISLEVNSYQDEGLVLYAGPVHHNRLLPIQDFIALELHDGYPTLLVDYGTGSVRLDHKHIKLTDGTSHRIDITLQKMLIEMTVDNCKLSTCMSIASPQGPNEVLNVNGPLQVGGSPTHFNTLAAFYNWSHIPSKIGFSGCVKNFTFNGQTFNLGIPSLSHNADVGCQRSFARAVSFGIDTNFLVAILVCIAILVILLLAVVVHRRKQDGWHEKDLDDIRENIINYEDEGGGEVDTGYDLNVLRTLYDEYPMEKNRNLDDGLQNKAPTEVPDICGFLDDKKEACDKDTEINPFDDVRHYAYEGDGNTSGSLSSLASCTDDGDLKFNYLSHFGPRFRKLADMYGEEPSDTDSQEGAEESWC</sequence>
<dbReference type="InterPro" id="IPR056370">
    <property type="entry name" value="Shg-like_Ig-like"/>
</dbReference>
<evidence type="ECO:0000256" key="7">
    <source>
        <dbReference type="ARBA" id="ARBA00022889"/>
    </source>
</evidence>
<keyword evidence="2" id="KW-0245">EGF-like domain</keyword>
<dbReference type="GO" id="GO:0007431">
    <property type="term" value="P:salivary gland development"/>
    <property type="evidence" value="ECO:0007669"/>
    <property type="project" value="UniProtKB-ARBA"/>
</dbReference>
<dbReference type="PROSITE" id="PS00022">
    <property type="entry name" value="EGF_1"/>
    <property type="match status" value="1"/>
</dbReference>
<keyword evidence="3 14" id="KW-0812">Transmembrane</keyword>
<dbReference type="GO" id="GO:0008104">
    <property type="term" value="P:intracellular protein localization"/>
    <property type="evidence" value="ECO:0007669"/>
    <property type="project" value="UniProtKB-ARBA"/>
</dbReference>
<feature type="domain" description="Laminin G" evidence="18">
    <location>
        <begin position="1104"/>
        <end position="1292"/>
    </location>
</feature>
<dbReference type="GO" id="GO:0007424">
    <property type="term" value="P:open tracheal system development"/>
    <property type="evidence" value="ECO:0007669"/>
    <property type="project" value="UniProtKB-ARBA"/>
</dbReference>
<dbReference type="GO" id="GO:0007297">
    <property type="term" value="P:follicle cell of egg chamber migration"/>
    <property type="evidence" value="ECO:0007669"/>
    <property type="project" value="UniProtKB-ARBA"/>
</dbReference>
<dbReference type="InterPro" id="IPR027397">
    <property type="entry name" value="Catenin-bd_sf"/>
</dbReference>
<dbReference type="InterPro" id="IPR020894">
    <property type="entry name" value="Cadherin_CS"/>
</dbReference>
<evidence type="ECO:0000313" key="20">
    <source>
        <dbReference type="EMBL" id="NOV51520.1"/>
    </source>
</evidence>
<dbReference type="GO" id="GO:0007156">
    <property type="term" value="P:homophilic cell adhesion via plasma membrane adhesion molecules"/>
    <property type="evidence" value="ECO:0007669"/>
    <property type="project" value="InterPro"/>
</dbReference>
<dbReference type="GO" id="GO:0098858">
    <property type="term" value="C:actin-based cell projection"/>
    <property type="evidence" value="ECO:0007669"/>
    <property type="project" value="UniProtKB-ARBA"/>
</dbReference>
<dbReference type="GO" id="GO:0070161">
    <property type="term" value="C:anchoring junction"/>
    <property type="evidence" value="ECO:0007669"/>
    <property type="project" value="UniProtKB-ARBA"/>
</dbReference>
<evidence type="ECO:0000256" key="14">
    <source>
        <dbReference type="RuleBase" id="RU003318"/>
    </source>
</evidence>
<dbReference type="GO" id="GO:0001736">
    <property type="term" value="P:establishment of planar polarity"/>
    <property type="evidence" value="ECO:0007669"/>
    <property type="project" value="UniProtKB-ARBA"/>
</dbReference>
<evidence type="ECO:0000256" key="4">
    <source>
        <dbReference type="ARBA" id="ARBA00022729"/>
    </source>
</evidence>
<dbReference type="SUPFAM" id="SSF49313">
    <property type="entry name" value="Cadherin-like"/>
    <property type="match status" value="8"/>
</dbReference>
<dbReference type="Gene3D" id="2.60.40.60">
    <property type="entry name" value="Cadherins"/>
    <property type="match status" value="7"/>
</dbReference>
<dbReference type="Gene3D" id="4.10.900.10">
    <property type="entry name" value="TCF3-CBD (Catenin binding domain)"/>
    <property type="match status" value="1"/>
</dbReference>
<feature type="signal peptide" evidence="17">
    <location>
        <begin position="1"/>
        <end position="19"/>
    </location>
</feature>
<feature type="chain" id="PRO_5026819789" evidence="17">
    <location>
        <begin position="20"/>
        <end position="1485"/>
    </location>
</feature>
<feature type="transmembrane region" description="Helical" evidence="16">
    <location>
        <begin position="1308"/>
        <end position="1328"/>
    </location>
</feature>
<evidence type="ECO:0000256" key="15">
    <source>
        <dbReference type="RuleBase" id="RU004357"/>
    </source>
</evidence>
<evidence type="ECO:0000256" key="5">
    <source>
        <dbReference type="ARBA" id="ARBA00022737"/>
    </source>
</evidence>
<dbReference type="FunFam" id="2.60.40.60:FF:000032">
    <property type="entry name" value="FAT atypical cadherin 1"/>
    <property type="match status" value="1"/>
</dbReference>
<feature type="domain" description="Cadherin" evidence="19">
    <location>
        <begin position="315"/>
        <end position="391"/>
    </location>
</feature>
<dbReference type="PANTHER" id="PTHR24027">
    <property type="entry name" value="CADHERIN-23"/>
    <property type="match status" value="1"/>
</dbReference>
<protein>
    <submittedName>
        <fullName evidence="20">Putative cadherin egf lag seven-pass g-type receptor</fullName>
    </submittedName>
</protein>
<dbReference type="GO" id="GO:0048565">
    <property type="term" value="P:digestive tract development"/>
    <property type="evidence" value="ECO:0007669"/>
    <property type="project" value="UniProtKB-ARBA"/>
</dbReference>
<evidence type="ECO:0000256" key="2">
    <source>
        <dbReference type="ARBA" id="ARBA00022536"/>
    </source>
</evidence>
<dbReference type="GO" id="GO:0048589">
    <property type="term" value="P:developmental growth"/>
    <property type="evidence" value="ECO:0007669"/>
    <property type="project" value="UniProtKB-ARBA"/>
</dbReference>
<dbReference type="PROSITE" id="PS00232">
    <property type="entry name" value="CADHERIN_1"/>
    <property type="match status" value="4"/>
</dbReference>
<evidence type="ECO:0000256" key="10">
    <source>
        <dbReference type="ARBA" id="ARBA00023157"/>
    </source>
</evidence>
<evidence type="ECO:0000256" key="6">
    <source>
        <dbReference type="ARBA" id="ARBA00022837"/>
    </source>
</evidence>
<dbReference type="FunFam" id="2.60.40.60:FF:000058">
    <property type="entry name" value="FAT atypical cadherin 3"/>
    <property type="match status" value="1"/>
</dbReference>
<evidence type="ECO:0000256" key="3">
    <source>
        <dbReference type="ARBA" id="ARBA00022692"/>
    </source>
</evidence>
<dbReference type="PROSITE" id="PS01186">
    <property type="entry name" value="EGF_2"/>
    <property type="match status" value="1"/>
</dbReference>
<keyword evidence="10" id="KW-1015">Disulfide bond</keyword>
<dbReference type="Pfam" id="PF24811">
    <property type="entry name" value="Ig_Shg"/>
    <property type="match status" value="1"/>
</dbReference>
<dbReference type="EMBL" id="GIIL01007794">
    <property type="protein sequence ID" value="NOV51520.1"/>
    <property type="molecule type" value="Transcribed_RNA"/>
</dbReference>
<proteinExistence type="predicted"/>
<keyword evidence="4 17" id="KW-0732">Signal</keyword>
<dbReference type="SMART" id="SM00112">
    <property type="entry name" value="CA"/>
    <property type="match status" value="7"/>
</dbReference>
<evidence type="ECO:0000256" key="17">
    <source>
        <dbReference type="SAM" id="SignalP"/>
    </source>
</evidence>
<dbReference type="PROSITE" id="PS50268">
    <property type="entry name" value="CADHERIN_2"/>
    <property type="match status" value="7"/>
</dbReference>
<evidence type="ECO:0000256" key="13">
    <source>
        <dbReference type="PROSITE-ProRule" id="PRU00122"/>
    </source>
</evidence>
<dbReference type="Pfam" id="PF00028">
    <property type="entry name" value="Cadherin"/>
    <property type="match status" value="6"/>
</dbReference>
<evidence type="ECO:0000256" key="16">
    <source>
        <dbReference type="SAM" id="Phobius"/>
    </source>
</evidence>
<dbReference type="InterPro" id="IPR002126">
    <property type="entry name" value="Cadherin-like_dom"/>
</dbReference>
<feature type="domain" description="Cadherin" evidence="19">
    <location>
        <begin position="512"/>
        <end position="603"/>
    </location>
</feature>
<dbReference type="InterPro" id="IPR039808">
    <property type="entry name" value="Cadherin"/>
</dbReference>
<dbReference type="Pfam" id="PF01049">
    <property type="entry name" value="CADH_Y-type_LIR"/>
    <property type="match status" value="1"/>
</dbReference>
<keyword evidence="6 12" id="KW-0106">Calcium</keyword>
<dbReference type="Pfam" id="PF02210">
    <property type="entry name" value="Laminin_G_2"/>
    <property type="match status" value="1"/>
</dbReference>
<organism evidence="20">
    <name type="scientific">Xenopsylla cheopis</name>
    <name type="common">Oriental rat flea</name>
    <name type="synonym">Pulex cheopis</name>
    <dbReference type="NCBI Taxonomy" id="163159"/>
    <lineage>
        <taxon>Eukaryota</taxon>
        <taxon>Metazoa</taxon>
        <taxon>Ecdysozoa</taxon>
        <taxon>Arthropoda</taxon>
        <taxon>Hexapoda</taxon>
        <taxon>Insecta</taxon>
        <taxon>Pterygota</taxon>
        <taxon>Neoptera</taxon>
        <taxon>Endopterygota</taxon>
        <taxon>Siphonaptera</taxon>
        <taxon>Pulicidae</taxon>
        <taxon>Xenopsyllinae</taxon>
        <taxon>Xenopsylla</taxon>
    </lineage>
</organism>
<dbReference type="GO" id="GO:0035239">
    <property type="term" value="P:tube morphogenesis"/>
    <property type="evidence" value="ECO:0007669"/>
    <property type="project" value="UniProtKB-ARBA"/>
</dbReference>
<comment type="subcellular location">
    <subcellularLocation>
        <location evidence="1 14">Cell membrane</location>
        <topology evidence="1 14">Single-pass type I membrane protein</topology>
    </subcellularLocation>
</comment>
<dbReference type="GO" id="GO:0005509">
    <property type="term" value="F:calcium ion binding"/>
    <property type="evidence" value="ECO:0007669"/>
    <property type="project" value="UniProtKB-UniRule"/>
</dbReference>
<dbReference type="GO" id="GO:0009887">
    <property type="term" value="P:animal organ morphogenesis"/>
    <property type="evidence" value="ECO:0007669"/>
    <property type="project" value="UniProtKB-ARBA"/>
</dbReference>
<comment type="caution">
    <text evidence="13">Lacks conserved residue(s) required for the propagation of feature annotation.</text>
</comment>
<dbReference type="Gene3D" id="2.10.25.10">
    <property type="entry name" value="Laminin"/>
    <property type="match status" value="1"/>
</dbReference>
<evidence type="ECO:0000259" key="19">
    <source>
        <dbReference type="PROSITE" id="PS50268"/>
    </source>
</evidence>
<name>A0A6M2E0V8_XENCH</name>
<keyword evidence="20" id="KW-0675">Receptor</keyword>
<evidence type="ECO:0000259" key="18">
    <source>
        <dbReference type="PROSITE" id="PS50025"/>
    </source>
</evidence>